<dbReference type="EMBL" id="CAJOBF010000667">
    <property type="protein sequence ID" value="CAF3851759.1"/>
    <property type="molecule type" value="Genomic_DNA"/>
</dbReference>
<keyword evidence="3" id="KW-1185">Reference proteome</keyword>
<gene>
    <name evidence="1" type="ORF">OVN521_LOCUS349</name>
    <name evidence="2" type="ORF">UXM345_LOCUS7867</name>
</gene>
<dbReference type="SUPFAM" id="SSF50978">
    <property type="entry name" value="WD40 repeat-like"/>
    <property type="match status" value="1"/>
</dbReference>
<dbReference type="InterPro" id="IPR015943">
    <property type="entry name" value="WD40/YVTN_repeat-like_dom_sf"/>
</dbReference>
<evidence type="ECO:0000313" key="3">
    <source>
        <dbReference type="Proteomes" id="UP000663866"/>
    </source>
</evidence>
<dbReference type="EMBL" id="CAJOBG010000019">
    <property type="protein sequence ID" value="CAF3737300.1"/>
    <property type="molecule type" value="Genomic_DNA"/>
</dbReference>
<dbReference type="Proteomes" id="UP000663866">
    <property type="component" value="Unassembled WGS sequence"/>
</dbReference>
<dbReference type="Gene3D" id="2.130.10.10">
    <property type="entry name" value="YVTN repeat-like/Quinoprotein amine dehydrogenase"/>
    <property type="match status" value="1"/>
</dbReference>
<sequence>MKSDVPVTNDWVYRRFFLSNIDSAPRLFCFNTSDGFTFGQINLDNDELVCESVDTNHFGFQINHLCWLSNTVYRPSRKQINLKNQYILRRVIFQLLINSPRIGLTTLSTLSRRQQASLIYQNENKESVQNLKWLDETARLTPSSIDYNKSFDQISTSHLNGTVKIYNASQYSLSYQYVFSNHGVLHQLKWNPTESNLLLLAHQSRLNIFDFEHKTIGLTLNYDGKEHLADCTWITNDIIIGRHRQQILIWDKRASREPIQNEILDSFGQLEKLKSSLASPNHLISVYDARLAKIKIYDIRFLTMRQVESFDNISSSFLDYHWTINKMAIVVATHQGLLHWIDVDIPLNSKIFK</sequence>
<accession>A0A818XCK5</accession>
<evidence type="ECO:0000313" key="2">
    <source>
        <dbReference type="EMBL" id="CAF3851759.1"/>
    </source>
</evidence>
<proteinExistence type="predicted"/>
<organism evidence="1 3">
    <name type="scientific">Rotaria magnacalcarata</name>
    <dbReference type="NCBI Taxonomy" id="392030"/>
    <lineage>
        <taxon>Eukaryota</taxon>
        <taxon>Metazoa</taxon>
        <taxon>Spiralia</taxon>
        <taxon>Gnathifera</taxon>
        <taxon>Rotifera</taxon>
        <taxon>Eurotatoria</taxon>
        <taxon>Bdelloidea</taxon>
        <taxon>Philodinida</taxon>
        <taxon>Philodinidae</taxon>
        <taxon>Rotaria</taxon>
    </lineage>
</organism>
<dbReference type="InterPro" id="IPR036322">
    <property type="entry name" value="WD40_repeat_dom_sf"/>
</dbReference>
<comment type="caution">
    <text evidence="1">The sequence shown here is derived from an EMBL/GenBank/DDBJ whole genome shotgun (WGS) entry which is preliminary data.</text>
</comment>
<protein>
    <submittedName>
        <fullName evidence="1">Uncharacterized protein</fullName>
    </submittedName>
</protein>
<dbReference type="Proteomes" id="UP000663842">
    <property type="component" value="Unassembled WGS sequence"/>
</dbReference>
<dbReference type="AlphaFoldDB" id="A0A818XCK5"/>
<name>A0A818XCK5_9BILA</name>
<evidence type="ECO:0000313" key="1">
    <source>
        <dbReference type="EMBL" id="CAF3737300.1"/>
    </source>
</evidence>
<reference evidence="1" key="1">
    <citation type="submission" date="2021-02" db="EMBL/GenBank/DDBJ databases">
        <authorList>
            <person name="Nowell W R."/>
        </authorList>
    </citation>
    <scope>NUCLEOTIDE SEQUENCE</scope>
</reference>